<proteinExistence type="predicted"/>
<protein>
    <submittedName>
        <fullName evidence="1">TraB/GumN family protein</fullName>
    </submittedName>
</protein>
<evidence type="ECO:0000313" key="1">
    <source>
        <dbReference type="EMBL" id="MFL9880117.1"/>
    </source>
</evidence>
<evidence type="ECO:0000313" key="2">
    <source>
        <dbReference type="Proteomes" id="UP001629214"/>
    </source>
</evidence>
<sequence>MTKAADTGQHGALFKIQNAQHTLYLFGTIHVGADNFYPLDARVMQALEKAPAIALEIDPQKIPAMQAAVLQYGFYPDGKSYRTELPPPLRQQVETALTKYHIAPDAVTRFRPWMIASLLTIQEFDSKGYRSELAVDSYLANVARKRDKPVIELESAAAQLALFGALSEEQQNQLLEDTIKELNDPDDAAKVVALAECWRTGNLAGLQALLDDMASDKSFVGRFTKEVLLDQRNPLLTDRVSALLKQQDGIFAAMGILHLVGPTGVPALLKQRGYKVERIY</sequence>
<dbReference type="PANTHER" id="PTHR40590">
    <property type="entry name" value="CYTOPLASMIC PROTEIN-RELATED"/>
    <property type="match status" value="1"/>
</dbReference>
<reference evidence="1 2" key="1">
    <citation type="journal article" date="2024" name="Chem. Sci.">
        <title>Discovery of megapolipeptins by genome mining of a Burkholderiales bacteria collection.</title>
        <authorList>
            <person name="Paulo B.S."/>
            <person name="Recchia M.J.J."/>
            <person name="Lee S."/>
            <person name="Fergusson C.H."/>
            <person name="Romanowski S.B."/>
            <person name="Hernandez A."/>
            <person name="Krull N."/>
            <person name="Liu D.Y."/>
            <person name="Cavanagh H."/>
            <person name="Bos A."/>
            <person name="Gray C.A."/>
            <person name="Murphy B.T."/>
            <person name="Linington R.G."/>
            <person name="Eustaquio A.S."/>
        </authorList>
    </citation>
    <scope>NUCLEOTIDE SEQUENCE [LARGE SCALE GENOMIC DNA]</scope>
    <source>
        <strain evidence="1 2">RL21-008-BIB-B</strain>
    </source>
</reference>
<dbReference type="InterPro" id="IPR002816">
    <property type="entry name" value="TraB/PrgY/GumN_fam"/>
</dbReference>
<keyword evidence="2" id="KW-1185">Reference proteome</keyword>
<dbReference type="Pfam" id="PF01963">
    <property type="entry name" value="TraB_PrgY_gumN"/>
    <property type="match status" value="1"/>
</dbReference>
<comment type="caution">
    <text evidence="1">The sequence shown here is derived from an EMBL/GenBank/DDBJ whole genome shotgun (WGS) entry which is preliminary data.</text>
</comment>
<dbReference type="InterPro" id="IPR047111">
    <property type="entry name" value="YbaP-like"/>
</dbReference>
<dbReference type="PANTHER" id="PTHR40590:SF1">
    <property type="entry name" value="CYTOPLASMIC PROTEIN"/>
    <property type="match status" value="1"/>
</dbReference>
<dbReference type="CDD" id="cd14789">
    <property type="entry name" value="Tiki"/>
    <property type="match status" value="1"/>
</dbReference>
<dbReference type="EMBL" id="JAQQFR010000011">
    <property type="protein sequence ID" value="MFL9880117.1"/>
    <property type="molecule type" value="Genomic_DNA"/>
</dbReference>
<accession>A0ABW8ZAD8</accession>
<dbReference type="Proteomes" id="UP001629214">
    <property type="component" value="Unassembled WGS sequence"/>
</dbReference>
<organism evidence="1 2">
    <name type="scientific">Herbaspirillum rhizosphaerae</name>
    <dbReference type="NCBI Taxonomy" id="346179"/>
    <lineage>
        <taxon>Bacteria</taxon>
        <taxon>Pseudomonadati</taxon>
        <taxon>Pseudomonadota</taxon>
        <taxon>Betaproteobacteria</taxon>
        <taxon>Burkholderiales</taxon>
        <taxon>Oxalobacteraceae</taxon>
        <taxon>Herbaspirillum</taxon>
    </lineage>
</organism>
<gene>
    <name evidence="1" type="ORF">PQR63_17080</name>
</gene>
<name>A0ABW8ZAD8_9BURK</name>
<dbReference type="RefSeq" id="WP_408169192.1">
    <property type="nucleotide sequence ID" value="NZ_JAQQFR010000011.1"/>
</dbReference>